<dbReference type="SUPFAM" id="SSF144232">
    <property type="entry name" value="HIT/MYND zinc finger-like"/>
    <property type="match status" value="1"/>
</dbReference>
<evidence type="ECO:0000313" key="8">
    <source>
        <dbReference type="Proteomes" id="UP000789390"/>
    </source>
</evidence>
<accession>A0A8J2RZI9</accession>
<dbReference type="AlphaFoldDB" id="A0A8J2RZI9"/>
<dbReference type="PANTHER" id="PTHR46455:SF5">
    <property type="entry name" value="SET AND MYND DOMAIN CONTAINING, ARTHROPOD-SPECIFIC, MEMBER 4, ISOFORM A"/>
    <property type="match status" value="1"/>
</dbReference>
<evidence type="ECO:0000259" key="6">
    <source>
        <dbReference type="PROSITE" id="PS50865"/>
    </source>
</evidence>
<dbReference type="EMBL" id="CAKKLH010000315">
    <property type="protein sequence ID" value="CAH0111660.1"/>
    <property type="molecule type" value="Genomic_DNA"/>
</dbReference>
<dbReference type="Gene3D" id="2.170.270.10">
    <property type="entry name" value="SET domain"/>
    <property type="match status" value="1"/>
</dbReference>
<dbReference type="InterPro" id="IPR046341">
    <property type="entry name" value="SET_dom_sf"/>
</dbReference>
<proteinExistence type="predicted"/>
<organism evidence="7 8">
    <name type="scientific">Daphnia galeata</name>
    <dbReference type="NCBI Taxonomy" id="27404"/>
    <lineage>
        <taxon>Eukaryota</taxon>
        <taxon>Metazoa</taxon>
        <taxon>Ecdysozoa</taxon>
        <taxon>Arthropoda</taxon>
        <taxon>Crustacea</taxon>
        <taxon>Branchiopoda</taxon>
        <taxon>Diplostraca</taxon>
        <taxon>Cladocera</taxon>
        <taxon>Anomopoda</taxon>
        <taxon>Daphniidae</taxon>
        <taxon>Daphnia</taxon>
    </lineage>
</organism>
<evidence type="ECO:0000256" key="3">
    <source>
        <dbReference type="ARBA" id="ARBA00022833"/>
    </source>
</evidence>
<dbReference type="PANTHER" id="PTHR46455">
    <property type="entry name" value="SET AND MYND DOMAIN CONTAINING, ARTHROPOD-SPECIFIC, MEMBER 4, ISOFORM A"/>
    <property type="match status" value="1"/>
</dbReference>
<keyword evidence="1" id="KW-0479">Metal-binding</keyword>
<dbReference type="CDD" id="cd20071">
    <property type="entry name" value="SET_SMYD"/>
    <property type="match status" value="1"/>
</dbReference>
<dbReference type="Pfam" id="PF01753">
    <property type="entry name" value="zf-MYND"/>
    <property type="match status" value="1"/>
</dbReference>
<dbReference type="GO" id="GO:0008170">
    <property type="term" value="F:N-methyltransferase activity"/>
    <property type="evidence" value="ECO:0007669"/>
    <property type="project" value="UniProtKB-ARBA"/>
</dbReference>
<dbReference type="Proteomes" id="UP000789390">
    <property type="component" value="Unassembled WGS sequence"/>
</dbReference>
<dbReference type="PROSITE" id="PS01360">
    <property type="entry name" value="ZF_MYND_1"/>
    <property type="match status" value="1"/>
</dbReference>
<evidence type="ECO:0000259" key="5">
    <source>
        <dbReference type="PROSITE" id="PS50280"/>
    </source>
</evidence>
<evidence type="ECO:0000256" key="4">
    <source>
        <dbReference type="PROSITE-ProRule" id="PRU00134"/>
    </source>
</evidence>
<dbReference type="GO" id="GO:0008757">
    <property type="term" value="F:S-adenosylmethionine-dependent methyltransferase activity"/>
    <property type="evidence" value="ECO:0007669"/>
    <property type="project" value="UniProtKB-ARBA"/>
</dbReference>
<keyword evidence="3" id="KW-0862">Zinc</keyword>
<gene>
    <name evidence="7" type="ORF">DGAL_LOCUS15310</name>
</gene>
<evidence type="ECO:0000313" key="7">
    <source>
        <dbReference type="EMBL" id="CAH0111660.1"/>
    </source>
</evidence>
<dbReference type="SUPFAM" id="SSF82199">
    <property type="entry name" value="SET domain"/>
    <property type="match status" value="1"/>
</dbReference>
<dbReference type="InterPro" id="IPR053010">
    <property type="entry name" value="SET_SmydA-8"/>
</dbReference>
<dbReference type="SMART" id="SM00317">
    <property type="entry name" value="SET"/>
    <property type="match status" value="1"/>
</dbReference>
<evidence type="ECO:0000256" key="1">
    <source>
        <dbReference type="ARBA" id="ARBA00022723"/>
    </source>
</evidence>
<dbReference type="GO" id="GO:0008276">
    <property type="term" value="F:protein methyltransferase activity"/>
    <property type="evidence" value="ECO:0007669"/>
    <property type="project" value="UniProtKB-ARBA"/>
</dbReference>
<evidence type="ECO:0000256" key="2">
    <source>
        <dbReference type="ARBA" id="ARBA00022771"/>
    </source>
</evidence>
<dbReference type="PROSITE" id="PS50280">
    <property type="entry name" value="SET"/>
    <property type="match status" value="1"/>
</dbReference>
<dbReference type="Gene3D" id="6.10.140.2220">
    <property type="match status" value="2"/>
</dbReference>
<dbReference type="GO" id="GO:0008270">
    <property type="term" value="F:zinc ion binding"/>
    <property type="evidence" value="ECO:0007669"/>
    <property type="project" value="UniProtKB-KW"/>
</dbReference>
<dbReference type="Gene3D" id="1.10.220.160">
    <property type="match status" value="1"/>
</dbReference>
<dbReference type="PROSITE" id="PS50865">
    <property type="entry name" value="ZF_MYND_2"/>
    <property type="match status" value="1"/>
</dbReference>
<sequence length="542" mass="61565">MNRLESNIKLCAVCDSKASQICGGCAQIFYCAKDHQKQHWPMHKDQCKPYRIVVDEKFGRCMFASKNLKPGEIIFGEKAVITGPKQGCRPCCLKCYVSLENVASFYPCPKCNFPFCQEQCAKSREHEAECVVLSRAKSCIVINDVNKSHPVYQCITPLRGLLLKTTQPQLYKEFARLEHHNDLRRQTDMWSIYQVNVVQFLRKVCALADQFSEEEIHAACGILDVNAFEIRLPGNEYQQVLGVFPLASMMSHNCVPNTQHVIDANAENSNSIFYSYQMTVRASVPIMKGEQIFTTYTLPLDGTIDRRAVLRQSKFFECDCSRCSDPTECSTYLSALRCPNCSIGVVLPVHPLDEKVTEWNCSQCPYTLTAAVVKQVTDELKEEFETIASNNPEVEKYEDFLNRHATLLHPNHFLMTSARQSLSILYGRDQRFSLNSMTSQQLERKVSICRQLLAVADIVEPGLTRIRGVTMYEMYAPMMLLAKRTFEDGQCSSSHFKKKMENVKDILSESVKILSLQDPASTEGIVCAVEALDKIQRWMSTM</sequence>
<feature type="domain" description="MYND-type" evidence="6">
    <location>
        <begin position="11"/>
        <end position="47"/>
    </location>
</feature>
<evidence type="ECO:0008006" key="9">
    <source>
        <dbReference type="Google" id="ProtNLM"/>
    </source>
</evidence>
<dbReference type="InterPro" id="IPR001214">
    <property type="entry name" value="SET_dom"/>
</dbReference>
<dbReference type="InterPro" id="IPR002893">
    <property type="entry name" value="Znf_MYND"/>
</dbReference>
<keyword evidence="8" id="KW-1185">Reference proteome</keyword>
<dbReference type="OrthoDB" id="6374143at2759"/>
<keyword evidence="2 4" id="KW-0863">Zinc-finger</keyword>
<protein>
    <recommendedName>
        <fullName evidence="9">Msta</fullName>
    </recommendedName>
</protein>
<reference evidence="7" key="1">
    <citation type="submission" date="2021-11" db="EMBL/GenBank/DDBJ databases">
        <authorList>
            <person name="Schell T."/>
        </authorList>
    </citation>
    <scope>NUCLEOTIDE SEQUENCE</scope>
    <source>
        <strain evidence="7">M5</strain>
    </source>
</reference>
<dbReference type="Pfam" id="PF00856">
    <property type="entry name" value="SET"/>
    <property type="match status" value="1"/>
</dbReference>
<feature type="domain" description="SET" evidence="5">
    <location>
        <begin position="45"/>
        <end position="297"/>
    </location>
</feature>
<comment type="caution">
    <text evidence="7">The sequence shown here is derived from an EMBL/GenBank/DDBJ whole genome shotgun (WGS) entry which is preliminary data.</text>
</comment>
<name>A0A8J2RZI9_9CRUS</name>